<dbReference type="Gene3D" id="1.25.40.10">
    <property type="entry name" value="Tetratricopeptide repeat domain"/>
    <property type="match status" value="3"/>
</dbReference>
<comment type="caution">
    <text evidence="1">The sequence shown here is derived from an EMBL/GenBank/DDBJ whole genome shotgun (WGS) entry which is preliminary data.</text>
</comment>
<reference evidence="2" key="1">
    <citation type="journal article" date="2019" name="Int. J. Syst. Evol. Microbiol.">
        <title>The Global Catalogue of Microorganisms (GCM) 10K type strain sequencing project: providing services to taxonomists for standard genome sequencing and annotation.</title>
        <authorList>
            <consortium name="The Broad Institute Genomics Platform"/>
            <consortium name="The Broad Institute Genome Sequencing Center for Infectious Disease"/>
            <person name="Wu L."/>
            <person name="Ma J."/>
        </authorList>
    </citation>
    <scope>NUCLEOTIDE SEQUENCE [LARGE SCALE GENOMIC DNA]</scope>
    <source>
        <strain evidence="2">CGMCC 1.15053</strain>
    </source>
</reference>
<dbReference type="Gene3D" id="1.10.10.10">
    <property type="entry name" value="Winged helix-like DNA-binding domain superfamily/Winged helix DNA-binding domain"/>
    <property type="match status" value="1"/>
</dbReference>
<accession>A0ABW1DR01</accession>
<evidence type="ECO:0000313" key="1">
    <source>
        <dbReference type="EMBL" id="MFC5850226.1"/>
    </source>
</evidence>
<dbReference type="RefSeq" id="WP_380052135.1">
    <property type="nucleotide sequence ID" value="NZ_JBHSOH010000043.1"/>
</dbReference>
<proteinExistence type="predicted"/>
<dbReference type="Proteomes" id="UP001595979">
    <property type="component" value="Unassembled WGS sequence"/>
</dbReference>
<sequence>MKERSCAAARLRSAFELGDYAAVLTEARRAPPDAADARTQAILGISLLRTGQFAAAQEPLEVATALGDPEATVEYGNLLRATGQLHGAARHFQDVLPGLTGELRLRALRWYGVTRQQLGEDDALALIEQARRGYLASGDRRMSARIAHTLAHVHSARGAFGLALKLLEGALPVLEQDGNGRPLLSALYTLLDVQVECGQYDLASETLLRAQPLATQFGDAFVLQLRARQANLMLMTGDYLGYRELLDRLIGDAEALGEGQILDFALSALADHQSRTGEHVQAVRTLGRLKTHGRALSLHSRIVMAMMALRRGDAAGALRQHLEVRQDALRRHLAPEATRALLLAAYSAYGMNDLPRCAELLSEALLELAGHPRPQSWATIGPELREIEEMLAYARLHPHLAPLLQAALEDASYLGGNLRDDLFTTGMRLEIMTLGQELALRDGVPCAMRARGSVAVLCYLALHPRSTRQEVIAALWPGRDPKRAANYFRQCVADIRENVGADVVLVEGAHQAPEYRLSSKASVTLDSQRALQLVASGHLHAAVAAYKGEFLPGLEESEWADEQRLRLRGTLASALRAELRAAQLAGELRRVVLLAGAVLNVDPDDFETEDLRLAVAREVCGPAEIARFEAERHRRLN</sequence>
<name>A0ABW1DR01_9DEIO</name>
<dbReference type="InterPro" id="IPR051677">
    <property type="entry name" value="AfsR-DnrI-RedD_regulator"/>
</dbReference>
<organism evidence="1 2">
    <name type="scientific">Deinococcus petrolearius</name>
    <dbReference type="NCBI Taxonomy" id="1751295"/>
    <lineage>
        <taxon>Bacteria</taxon>
        <taxon>Thermotogati</taxon>
        <taxon>Deinococcota</taxon>
        <taxon>Deinococci</taxon>
        <taxon>Deinococcales</taxon>
        <taxon>Deinococcaceae</taxon>
        <taxon>Deinococcus</taxon>
    </lineage>
</organism>
<evidence type="ECO:0008006" key="3">
    <source>
        <dbReference type="Google" id="ProtNLM"/>
    </source>
</evidence>
<gene>
    <name evidence="1" type="ORF">ACFPQ6_18195</name>
</gene>
<evidence type="ECO:0000313" key="2">
    <source>
        <dbReference type="Proteomes" id="UP001595979"/>
    </source>
</evidence>
<dbReference type="InterPro" id="IPR011990">
    <property type="entry name" value="TPR-like_helical_dom_sf"/>
</dbReference>
<dbReference type="PANTHER" id="PTHR35807">
    <property type="entry name" value="TRANSCRIPTIONAL REGULATOR REDD-RELATED"/>
    <property type="match status" value="1"/>
</dbReference>
<dbReference type="EMBL" id="JBHSOH010000043">
    <property type="protein sequence ID" value="MFC5850226.1"/>
    <property type="molecule type" value="Genomic_DNA"/>
</dbReference>
<protein>
    <recommendedName>
        <fullName evidence="3">SARP family transcriptional regulator</fullName>
    </recommendedName>
</protein>
<dbReference type="SUPFAM" id="SSF48452">
    <property type="entry name" value="TPR-like"/>
    <property type="match status" value="1"/>
</dbReference>
<keyword evidence="2" id="KW-1185">Reference proteome</keyword>
<dbReference type="InterPro" id="IPR036388">
    <property type="entry name" value="WH-like_DNA-bd_sf"/>
</dbReference>